<keyword evidence="3" id="KW-1185">Reference proteome</keyword>
<comment type="caution">
    <text evidence="2">The sequence shown here is derived from an EMBL/GenBank/DDBJ whole genome shotgun (WGS) entry which is preliminary data.</text>
</comment>
<organism evidence="2 3">
    <name type="scientific">Oceanithermus desulfurans</name>
    <dbReference type="NCBI Taxonomy" id="227924"/>
    <lineage>
        <taxon>Bacteria</taxon>
        <taxon>Thermotogati</taxon>
        <taxon>Deinococcota</taxon>
        <taxon>Deinococci</taxon>
        <taxon>Thermales</taxon>
        <taxon>Thermaceae</taxon>
        <taxon>Oceanithermus</taxon>
    </lineage>
</organism>
<evidence type="ECO:0000313" key="2">
    <source>
        <dbReference type="EMBL" id="MBB6031035.1"/>
    </source>
</evidence>
<feature type="signal peptide" evidence="1">
    <location>
        <begin position="1"/>
        <end position="24"/>
    </location>
</feature>
<evidence type="ECO:0000256" key="1">
    <source>
        <dbReference type="SAM" id="SignalP"/>
    </source>
</evidence>
<sequence length="345" mass="37773">MLKFVFYMLLWLALWLSMSSCEKAEPEPPVMQLRGVVLEVKHYPSGSIYYPTRAKLTVFDAAGNVLNRAETAGFYDLSVTGVQPGDRLLLVAEKGYQEVVARNEKWVNVPQQDTAIAAPDLALLPPDLGVLYPGSEAWTADDGTVIVTADTVPESVVRIQALALDPSRDRALFPGEFAEEGGLQLASAGFLQVRMYDAEGNQVRTGQNPVKLRFKLTKAQEGFLFDLKPGSGTYEVPLYVYDDGKSTWVRVGEGRLVTIDGDPVPESAEEDLMSGTYRDEVFLEVDYGVAPTALSPRALHNDKATTLEESDVYFTDALNCDYPLVPCDEINSETQGCQVLDGGQG</sequence>
<dbReference type="EMBL" id="JACHEZ010000017">
    <property type="protein sequence ID" value="MBB6031035.1"/>
    <property type="molecule type" value="Genomic_DNA"/>
</dbReference>
<evidence type="ECO:0008006" key="4">
    <source>
        <dbReference type="Google" id="ProtNLM"/>
    </source>
</evidence>
<gene>
    <name evidence="2" type="ORF">HNQ05_002439</name>
</gene>
<dbReference type="Proteomes" id="UP000587579">
    <property type="component" value="Unassembled WGS sequence"/>
</dbReference>
<protein>
    <recommendedName>
        <fullName evidence="4">Carboxypeptidase regulatory-like domain-containing protein</fullName>
    </recommendedName>
</protein>
<name>A0ABR6P4P1_9DEIN</name>
<proteinExistence type="predicted"/>
<keyword evidence="1" id="KW-0732">Signal</keyword>
<feature type="chain" id="PRO_5046974529" description="Carboxypeptidase regulatory-like domain-containing protein" evidence="1">
    <location>
        <begin position="25"/>
        <end position="345"/>
    </location>
</feature>
<evidence type="ECO:0000313" key="3">
    <source>
        <dbReference type="Proteomes" id="UP000587579"/>
    </source>
</evidence>
<accession>A0ABR6P4P1</accession>
<dbReference type="RefSeq" id="WP_147148276.1">
    <property type="nucleotide sequence ID" value="NZ_JACHEZ010000017.1"/>
</dbReference>
<reference evidence="2 3" key="1">
    <citation type="submission" date="2020-08" db="EMBL/GenBank/DDBJ databases">
        <title>Genomic Encyclopedia of Type Strains, Phase IV (KMG-IV): sequencing the most valuable type-strain genomes for metagenomic binning, comparative biology and taxonomic classification.</title>
        <authorList>
            <person name="Goeker M."/>
        </authorList>
    </citation>
    <scope>NUCLEOTIDE SEQUENCE [LARGE SCALE GENOMIC DNA]</scope>
    <source>
        <strain evidence="2 3">DSM 15757</strain>
    </source>
</reference>
<dbReference type="PROSITE" id="PS51257">
    <property type="entry name" value="PROKAR_LIPOPROTEIN"/>
    <property type="match status" value="1"/>
</dbReference>